<feature type="region of interest" description="Disordered" evidence="1">
    <location>
        <begin position="111"/>
        <end position="178"/>
    </location>
</feature>
<accession>A0ABD1VTP9</accession>
<feature type="region of interest" description="Disordered" evidence="1">
    <location>
        <begin position="378"/>
        <end position="399"/>
    </location>
</feature>
<feature type="compositionally biased region" description="Polar residues" evidence="1">
    <location>
        <begin position="379"/>
        <end position="391"/>
    </location>
</feature>
<dbReference type="PANTHER" id="PTHR33318:SF4">
    <property type="entry name" value="OS04G0511700 PROTEIN"/>
    <property type="match status" value="1"/>
</dbReference>
<feature type="region of interest" description="Disordered" evidence="1">
    <location>
        <begin position="53"/>
        <end position="80"/>
    </location>
</feature>
<name>A0ABD1VTP9_9LAMI</name>
<dbReference type="InterPro" id="IPR039300">
    <property type="entry name" value="JASON"/>
</dbReference>
<evidence type="ECO:0008006" key="4">
    <source>
        <dbReference type="Google" id="ProtNLM"/>
    </source>
</evidence>
<feature type="compositionally biased region" description="Basic and acidic residues" evidence="1">
    <location>
        <begin position="265"/>
        <end position="279"/>
    </location>
</feature>
<evidence type="ECO:0000313" key="2">
    <source>
        <dbReference type="EMBL" id="KAL2540685.1"/>
    </source>
</evidence>
<proteinExistence type="predicted"/>
<protein>
    <recommendedName>
        <fullName evidence="4">Eisosome protein SEG2</fullName>
    </recommendedName>
</protein>
<dbReference type="Proteomes" id="UP001604336">
    <property type="component" value="Unassembled WGS sequence"/>
</dbReference>
<dbReference type="EMBL" id="JBFOLK010000001">
    <property type="protein sequence ID" value="KAL2540685.1"/>
    <property type="molecule type" value="Genomic_DNA"/>
</dbReference>
<feature type="region of interest" description="Disordered" evidence="1">
    <location>
        <begin position="259"/>
        <end position="279"/>
    </location>
</feature>
<gene>
    <name evidence="2" type="ORF">Adt_01663</name>
</gene>
<evidence type="ECO:0000313" key="3">
    <source>
        <dbReference type="Proteomes" id="UP001604336"/>
    </source>
</evidence>
<keyword evidence="3" id="KW-1185">Reference proteome</keyword>
<reference evidence="3" key="1">
    <citation type="submission" date="2024-07" db="EMBL/GenBank/DDBJ databases">
        <title>Two chromosome-level genome assemblies of Korean endemic species Abeliophyllum distichum and Forsythia ovata (Oleaceae).</title>
        <authorList>
            <person name="Jang H."/>
        </authorList>
    </citation>
    <scope>NUCLEOTIDE SEQUENCE [LARGE SCALE GENOMIC DNA]</scope>
</reference>
<organism evidence="2 3">
    <name type="scientific">Abeliophyllum distichum</name>
    <dbReference type="NCBI Taxonomy" id="126358"/>
    <lineage>
        <taxon>Eukaryota</taxon>
        <taxon>Viridiplantae</taxon>
        <taxon>Streptophyta</taxon>
        <taxon>Embryophyta</taxon>
        <taxon>Tracheophyta</taxon>
        <taxon>Spermatophyta</taxon>
        <taxon>Magnoliopsida</taxon>
        <taxon>eudicotyledons</taxon>
        <taxon>Gunneridae</taxon>
        <taxon>Pentapetalae</taxon>
        <taxon>asterids</taxon>
        <taxon>lamiids</taxon>
        <taxon>Lamiales</taxon>
        <taxon>Oleaceae</taxon>
        <taxon>Forsythieae</taxon>
        <taxon>Abeliophyllum</taxon>
    </lineage>
</organism>
<comment type="caution">
    <text evidence="2">The sequence shown here is derived from an EMBL/GenBank/DDBJ whole genome shotgun (WGS) entry which is preliminary data.</text>
</comment>
<feature type="compositionally biased region" description="Acidic residues" evidence="1">
    <location>
        <begin position="153"/>
        <end position="178"/>
    </location>
</feature>
<dbReference type="AlphaFoldDB" id="A0ABD1VTP9"/>
<sequence>MGCFLGCFGGAKDPKRGKKRTNRVIPKQQNKVFQNVQQQSIISAEQSITKITTPTELVPELQNKPEGEEQLSPNPRKRVTFDSNVTTYEHVLVDESTDSLLGDDKAFEKEKVESLETPSQIDDSVSEEDTSVISSVASYPPNHRYHNVRDSNDEAEEEYGDSDLDDLDDYDDEDDHGDYDIDGQEVWAESVLTSSMESTTENSPARLINEEVESRLINTSLLENKVERLSHKTNSRDRSVYVNSVLNPIENITQWKAVKSKGTKPPKENFKQDSDQSKYRNQDIAVNASLSNWLVPCEEASSAKKTSHNELETMSQGSNSVLSYEDRPILGALTVDEMKQISASSTPRKSPNRSFDEMPIIGTVGTYWYHSDSAKLPESVSSRKGIQNTSSKYKELFVK</sequence>
<dbReference type="PANTHER" id="PTHR33318">
    <property type="entry name" value="ASPARTYL/GLUTAMYL-TRNA(ASN/GLN) AMIDOTRANSFERASE SUBUNIT"/>
    <property type="match status" value="1"/>
</dbReference>
<evidence type="ECO:0000256" key="1">
    <source>
        <dbReference type="SAM" id="MobiDB-lite"/>
    </source>
</evidence>